<dbReference type="VEuPathDB" id="VectorBase:HLOH_052459"/>
<keyword evidence="3" id="KW-1185">Reference proteome</keyword>
<evidence type="ECO:0000313" key="3">
    <source>
        <dbReference type="Proteomes" id="UP000821853"/>
    </source>
</evidence>
<sequence length="193" mass="20923">MNGRLRRNSNRRRFHQKSERMCTSPTSPKICTQTIMRGGEKPEQPPSTSGILKTTAVYTDAAPYQRYRGEAVAVVASNDQQLTSLTIKTGSIEEAEEVAIALAITETTAITIITDCQAACRSYAAGAVFSTALRLLSKTPPSRMVRIVWTPCYSDLPGNDTAHALGTISQPAPQEEYRPTAIEKDGKSGLVCS</sequence>
<dbReference type="EMBL" id="JABSTR010000007">
    <property type="protein sequence ID" value="KAH9375367.1"/>
    <property type="molecule type" value="Genomic_DNA"/>
</dbReference>
<dbReference type="Proteomes" id="UP000821853">
    <property type="component" value="Chromosome 5"/>
</dbReference>
<dbReference type="SUPFAM" id="SSF53098">
    <property type="entry name" value="Ribonuclease H-like"/>
    <property type="match status" value="1"/>
</dbReference>
<reference evidence="2 3" key="1">
    <citation type="journal article" date="2020" name="Cell">
        <title>Large-Scale Comparative Analyses of Tick Genomes Elucidate Their Genetic Diversity and Vector Capacities.</title>
        <authorList>
            <consortium name="Tick Genome and Microbiome Consortium (TIGMIC)"/>
            <person name="Jia N."/>
            <person name="Wang J."/>
            <person name="Shi W."/>
            <person name="Du L."/>
            <person name="Sun Y."/>
            <person name="Zhan W."/>
            <person name="Jiang J.F."/>
            <person name="Wang Q."/>
            <person name="Zhang B."/>
            <person name="Ji P."/>
            <person name="Bell-Sakyi L."/>
            <person name="Cui X.M."/>
            <person name="Yuan T.T."/>
            <person name="Jiang B.G."/>
            <person name="Yang W.F."/>
            <person name="Lam T.T."/>
            <person name="Chang Q.C."/>
            <person name="Ding S.J."/>
            <person name="Wang X.J."/>
            <person name="Zhu J.G."/>
            <person name="Ruan X.D."/>
            <person name="Zhao L."/>
            <person name="Wei J.T."/>
            <person name="Ye R.Z."/>
            <person name="Que T.C."/>
            <person name="Du C.H."/>
            <person name="Zhou Y.H."/>
            <person name="Cheng J.X."/>
            <person name="Dai P.F."/>
            <person name="Guo W.B."/>
            <person name="Han X.H."/>
            <person name="Huang E.J."/>
            <person name="Li L.F."/>
            <person name="Wei W."/>
            <person name="Gao Y.C."/>
            <person name="Liu J.Z."/>
            <person name="Shao H.Z."/>
            <person name="Wang X."/>
            <person name="Wang C.C."/>
            <person name="Yang T.C."/>
            <person name="Huo Q.B."/>
            <person name="Li W."/>
            <person name="Chen H.Y."/>
            <person name="Chen S.E."/>
            <person name="Zhou L.G."/>
            <person name="Ni X.B."/>
            <person name="Tian J.H."/>
            <person name="Sheng Y."/>
            <person name="Liu T."/>
            <person name="Pan Y.S."/>
            <person name="Xia L.Y."/>
            <person name="Li J."/>
            <person name="Zhao F."/>
            <person name="Cao W.C."/>
        </authorList>
    </citation>
    <scope>NUCLEOTIDE SEQUENCE [LARGE SCALE GENOMIC DNA]</scope>
    <source>
        <strain evidence="2">HaeL-2018</strain>
    </source>
</reference>
<gene>
    <name evidence="2" type="ORF">HPB48_006541</name>
</gene>
<organism evidence="2 3">
    <name type="scientific">Haemaphysalis longicornis</name>
    <name type="common">Bush tick</name>
    <dbReference type="NCBI Taxonomy" id="44386"/>
    <lineage>
        <taxon>Eukaryota</taxon>
        <taxon>Metazoa</taxon>
        <taxon>Ecdysozoa</taxon>
        <taxon>Arthropoda</taxon>
        <taxon>Chelicerata</taxon>
        <taxon>Arachnida</taxon>
        <taxon>Acari</taxon>
        <taxon>Parasitiformes</taxon>
        <taxon>Ixodida</taxon>
        <taxon>Ixodoidea</taxon>
        <taxon>Ixodidae</taxon>
        <taxon>Haemaphysalinae</taxon>
        <taxon>Haemaphysalis</taxon>
    </lineage>
</organism>
<dbReference type="AlphaFoldDB" id="A0A9J6GLA0"/>
<evidence type="ECO:0000256" key="1">
    <source>
        <dbReference type="SAM" id="MobiDB-lite"/>
    </source>
</evidence>
<feature type="compositionally biased region" description="Basic and acidic residues" evidence="1">
    <location>
        <begin position="175"/>
        <end position="187"/>
    </location>
</feature>
<proteinExistence type="predicted"/>
<dbReference type="InterPro" id="IPR036397">
    <property type="entry name" value="RNaseH_sf"/>
</dbReference>
<name>A0A9J6GLA0_HAELO</name>
<feature type="region of interest" description="Disordered" evidence="1">
    <location>
        <begin position="172"/>
        <end position="193"/>
    </location>
</feature>
<feature type="region of interest" description="Disordered" evidence="1">
    <location>
        <begin position="1"/>
        <end position="28"/>
    </location>
</feature>
<evidence type="ECO:0000313" key="2">
    <source>
        <dbReference type="EMBL" id="KAH9375367.1"/>
    </source>
</evidence>
<accession>A0A9J6GLA0</accession>
<feature type="compositionally biased region" description="Basic residues" evidence="1">
    <location>
        <begin position="1"/>
        <end position="15"/>
    </location>
</feature>
<dbReference type="GO" id="GO:0003676">
    <property type="term" value="F:nucleic acid binding"/>
    <property type="evidence" value="ECO:0007669"/>
    <property type="project" value="InterPro"/>
</dbReference>
<comment type="caution">
    <text evidence="2">The sequence shown here is derived from an EMBL/GenBank/DDBJ whole genome shotgun (WGS) entry which is preliminary data.</text>
</comment>
<protein>
    <submittedName>
        <fullName evidence="2">Uncharacterized protein</fullName>
    </submittedName>
</protein>
<dbReference type="InterPro" id="IPR012337">
    <property type="entry name" value="RNaseH-like_sf"/>
</dbReference>
<dbReference type="Gene3D" id="3.30.420.10">
    <property type="entry name" value="Ribonuclease H-like superfamily/Ribonuclease H"/>
    <property type="match status" value="1"/>
</dbReference>